<organism evidence="1 2">
    <name type="scientific">Protopolystoma xenopodis</name>
    <dbReference type="NCBI Taxonomy" id="117903"/>
    <lineage>
        <taxon>Eukaryota</taxon>
        <taxon>Metazoa</taxon>
        <taxon>Spiralia</taxon>
        <taxon>Lophotrochozoa</taxon>
        <taxon>Platyhelminthes</taxon>
        <taxon>Monogenea</taxon>
        <taxon>Polyopisthocotylea</taxon>
        <taxon>Polystomatidea</taxon>
        <taxon>Polystomatidae</taxon>
        <taxon>Protopolystoma</taxon>
    </lineage>
</organism>
<keyword evidence="2" id="KW-1185">Reference proteome</keyword>
<accession>A0A448XBK3</accession>
<evidence type="ECO:0000313" key="1">
    <source>
        <dbReference type="EMBL" id="VEL32966.1"/>
    </source>
</evidence>
<proteinExistence type="predicted"/>
<sequence length="84" mass="9029">MGLLCALVVHLVENLQGKLQTHEFSTLTVLPFYSVPQGPLYDALEATTNAARAGLRLKVGVAGQPSSGEFKTRFSLHPHQGCLP</sequence>
<dbReference type="Proteomes" id="UP000784294">
    <property type="component" value="Unassembled WGS sequence"/>
</dbReference>
<dbReference type="EMBL" id="CAAALY010244955">
    <property type="protein sequence ID" value="VEL32966.1"/>
    <property type="molecule type" value="Genomic_DNA"/>
</dbReference>
<protein>
    <submittedName>
        <fullName evidence="1">Uncharacterized protein</fullName>
    </submittedName>
</protein>
<name>A0A448XBK3_9PLAT</name>
<gene>
    <name evidence="1" type="ORF">PXEA_LOCUS26406</name>
</gene>
<comment type="caution">
    <text evidence="1">The sequence shown here is derived from an EMBL/GenBank/DDBJ whole genome shotgun (WGS) entry which is preliminary data.</text>
</comment>
<dbReference type="AlphaFoldDB" id="A0A448XBK3"/>
<reference evidence="1" key="1">
    <citation type="submission" date="2018-11" db="EMBL/GenBank/DDBJ databases">
        <authorList>
            <consortium name="Pathogen Informatics"/>
        </authorList>
    </citation>
    <scope>NUCLEOTIDE SEQUENCE</scope>
</reference>
<evidence type="ECO:0000313" key="2">
    <source>
        <dbReference type="Proteomes" id="UP000784294"/>
    </source>
</evidence>